<dbReference type="eggNOG" id="KOG1868">
    <property type="taxonomic scope" value="Eukaryota"/>
</dbReference>
<dbReference type="InterPro" id="IPR018200">
    <property type="entry name" value="USP_CS"/>
</dbReference>
<feature type="compositionally biased region" description="Acidic residues" evidence="1">
    <location>
        <begin position="28"/>
        <end position="37"/>
    </location>
</feature>
<feature type="compositionally biased region" description="Basic residues" evidence="1">
    <location>
        <begin position="575"/>
        <end position="605"/>
    </location>
</feature>
<evidence type="ECO:0000313" key="4">
    <source>
        <dbReference type="Proteomes" id="UP000266841"/>
    </source>
</evidence>
<sequence>MSSLFGDCTNLTEQQILEATLKASLVDSDGDGDGDGSDEPKGVGGTAPDERADSADRPGMNRGLKNNGNTCFLNAVLQCLNHTGPLRDHIVSKLTGGGEVTRNLAFLLSEMNRQSQGITDPATFMSTLKEHLKKHKMDGLFDGNQQDSHELEVNLLAALEDEEPTGQVGGIADLLIGQTVSTIKCSECKNKRTVSDPSMHICVQIPKKSGCVTLEDCLQDFCKSEELKGGNKVECPNCQKKTEARKQIKVVCKQTVIIQLKRFEFRQNGSAHKITTPVQFPLRGLELGEGVYDCVAVTNHDGVRLDRGHYTATGKGSGGNWSNFDDVTVENNNEYSNANEERVTSQKAYSLYYIRRGSDGYGVPPGREAHPNWCPGVGRIFLRATDEEAGAGRVRSRAVTVPPSSDWYGVPPGREVHPNWWPGAGRIFLSIPEAEKIDTDAPANPAGDEYSEGSRLSFEGAEDDFEPGDGPDEDEDDGMSTPRGRGLKRQARSDEYADRVDVGDGGSKGPRDGESSSSDGDEDSSTESSDDSDYGSSEEDDGDFKEGHYESEENRDKLVDVMIDTGIATMEPREKKKPVSAKQRRRHVKKLRRQRKQTRMNRKQNRFNERHSGGRGTTRYSIDVKTDEDGAFDTDGGVWKRVWEGHGMSDTSSMLGICETKLYYMAQGDEKLLPRKTKGPGNEIMNKFIKVTALETGVPQEDRDIDSLHKPTTKDKRLLSEAKEAMSSLVCPEYKLVATDLNGCFLGKYLGFRQFKTGTSVLVTHGQLDPYETFETGHAITEKKCAWTSVGRRCVYTRNSKLGQGYVELWREDIHGKWSDIKVGDRNPAHGSIPEETIKAWREMTRSKSGRQSEGVVYALDNSRKVIEYKDSWRGFKPFVRGWCKISLEKLQRAGRIGLTIDERTYYAFVRLTLLLVAVASVALAVENSWDLVNSRYPLSNACGQLGQSYQDYSCSPGEEHMQCQVDPTLQITATTHASWYGAPAPLFCGPKSTYPFTGVWDHSYECNKAWANPPEYCDVYEGQKAGRFKNDSPYANRNGRTDVEGCCYWGRGVIQTTGVCNFGKLNYYLGKRAADEGRPSRYGEIDFCKTPNKICDSEDYKELKWIAGLFYWVESLQSYDIGGWDYTTELHKFVDGGLSGSAFIDAVSGIVNRGCHNPPCATGDVDGKSERAQNFIKVLAAFGLA</sequence>
<accession>K0RN55</accession>
<feature type="domain" description="USP" evidence="2">
    <location>
        <begin position="62"/>
        <end position="356"/>
    </location>
</feature>
<dbReference type="Gene3D" id="1.10.530.10">
    <property type="match status" value="1"/>
</dbReference>
<feature type="compositionally biased region" description="Basic and acidic residues" evidence="1">
    <location>
        <begin position="491"/>
        <end position="502"/>
    </location>
</feature>
<dbReference type="EMBL" id="AGNL01034612">
    <property type="protein sequence ID" value="EJK55173.1"/>
    <property type="molecule type" value="Genomic_DNA"/>
</dbReference>
<feature type="region of interest" description="Disordered" evidence="1">
    <location>
        <begin position="22"/>
        <end position="63"/>
    </location>
</feature>
<comment type="caution">
    <text evidence="3">The sequence shown here is derived from an EMBL/GenBank/DDBJ whole genome shotgun (WGS) entry which is preliminary data.</text>
</comment>
<name>K0RN55_THAOC</name>
<organism evidence="3 4">
    <name type="scientific">Thalassiosira oceanica</name>
    <name type="common">Marine diatom</name>
    <dbReference type="NCBI Taxonomy" id="159749"/>
    <lineage>
        <taxon>Eukaryota</taxon>
        <taxon>Sar</taxon>
        <taxon>Stramenopiles</taxon>
        <taxon>Ochrophyta</taxon>
        <taxon>Bacillariophyta</taxon>
        <taxon>Coscinodiscophyceae</taxon>
        <taxon>Thalassiosirophycidae</taxon>
        <taxon>Thalassiosirales</taxon>
        <taxon>Thalassiosiraceae</taxon>
        <taxon>Thalassiosira</taxon>
    </lineage>
</organism>
<dbReference type="OrthoDB" id="6020543at2759"/>
<dbReference type="PANTHER" id="PTHR21113:SF4">
    <property type="entry name" value="CHITIN-BINDING TYPE-4 DOMAIN-CONTAINING PROTEIN"/>
    <property type="match status" value="1"/>
</dbReference>
<dbReference type="InterPro" id="IPR038765">
    <property type="entry name" value="Papain-like_cys_pep_sf"/>
</dbReference>
<dbReference type="PROSITE" id="PS00972">
    <property type="entry name" value="USP_1"/>
    <property type="match status" value="1"/>
</dbReference>
<feature type="compositionally biased region" description="Acidic residues" evidence="1">
    <location>
        <begin position="460"/>
        <end position="478"/>
    </location>
</feature>
<keyword evidence="4" id="KW-1185">Reference proteome</keyword>
<dbReference type="GO" id="GO:0004843">
    <property type="term" value="F:cysteine-type deubiquitinase activity"/>
    <property type="evidence" value="ECO:0007669"/>
    <property type="project" value="InterPro"/>
</dbReference>
<dbReference type="InterPro" id="IPR028889">
    <property type="entry name" value="USP"/>
</dbReference>
<feature type="compositionally biased region" description="Basic and acidic residues" evidence="1">
    <location>
        <begin position="544"/>
        <end position="559"/>
    </location>
</feature>
<evidence type="ECO:0000256" key="1">
    <source>
        <dbReference type="SAM" id="MobiDB-lite"/>
    </source>
</evidence>
<gene>
    <name evidence="3" type="ORF">THAOC_25123</name>
</gene>
<dbReference type="InterPro" id="IPR001394">
    <property type="entry name" value="Peptidase_C19_UCH"/>
</dbReference>
<dbReference type="AlphaFoldDB" id="K0RN55"/>
<dbReference type="Gene3D" id="3.90.70.10">
    <property type="entry name" value="Cysteine proteinases"/>
    <property type="match status" value="1"/>
</dbReference>
<dbReference type="Proteomes" id="UP000266841">
    <property type="component" value="Unassembled WGS sequence"/>
</dbReference>
<evidence type="ECO:0000313" key="3">
    <source>
        <dbReference type="EMBL" id="EJK55173.1"/>
    </source>
</evidence>
<dbReference type="PROSITE" id="PS50235">
    <property type="entry name" value="USP_3"/>
    <property type="match status" value="1"/>
</dbReference>
<dbReference type="Pfam" id="PF00443">
    <property type="entry name" value="UCH"/>
    <property type="match status" value="1"/>
</dbReference>
<dbReference type="SUPFAM" id="SSF54001">
    <property type="entry name" value="Cysteine proteinases"/>
    <property type="match status" value="1"/>
</dbReference>
<dbReference type="PANTHER" id="PTHR21113">
    <property type="entry name" value="AGAP001705-PA"/>
    <property type="match status" value="1"/>
</dbReference>
<feature type="compositionally biased region" description="Acidic residues" evidence="1">
    <location>
        <begin position="519"/>
        <end position="543"/>
    </location>
</feature>
<dbReference type="GO" id="GO:0016579">
    <property type="term" value="P:protein deubiquitination"/>
    <property type="evidence" value="ECO:0007669"/>
    <property type="project" value="InterPro"/>
</dbReference>
<reference evidence="3 4" key="1">
    <citation type="journal article" date="2012" name="Genome Biol.">
        <title>Genome and low-iron response of an oceanic diatom adapted to chronic iron limitation.</title>
        <authorList>
            <person name="Lommer M."/>
            <person name="Specht M."/>
            <person name="Roy A.S."/>
            <person name="Kraemer L."/>
            <person name="Andreson R."/>
            <person name="Gutowska M.A."/>
            <person name="Wolf J."/>
            <person name="Bergner S.V."/>
            <person name="Schilhabel M.B."/>
            <person name="Klostermeier U.C."/>
            <person name="Beiko R.G."/>
            <person name="Rosenstiel P."/>
            <person name="Hippler M."/>
            <person name="Laroche J."/>
        </authorList>
    </citation>
    <scope>NUCLEOTIDE SEQUENCE [LARGE SCALE GENOMIC DNA]</scope>
    <source>
        <strain evidence="3 4">CCMP1005</strain>
    </source>
</reference>
<proteinExistence type="predicted"/>
<protein>
    <recommendedName>
        <fullName evidence="2">USP domain-containing protein</fullName>
    </recommendedName>
</protein>
<feature type="region of interest" description="Disordered" evidence="1">
    <location>
        <begin position="438"/>
        <end position="620"/>
    </location>
</feature>
<evidence type="ECO:0000259" key="2">
    <source>
        <dbReference type="PROSITE" id="PS50235"/>
    </source>
</evidence>